<feature type="chain" id="PRO_5035462556" evidence="1">
    <location>
        <begin position="18"/>
        <end position="75"/>
    </location>
</feature>
<keyword evidence="1" id="KW-0732">Signal</keyword>
<dbReference type="OrthoDB" id="10022113at2759"/>
<keyword evidence="3" id="KW-1185">Reference proteome</keyword>
<evidence type="ECO:0000313" key="2">
    <source>
        <dbReference type="EMBL" id="CAH0731676.1"/>
    </source>
</evidence>
<feature type="signal peptide" evidence="1">
    <location>
        <begin position="1"/>
        <end position="17"/>
    </location>
</feature>
<proteinExistence type="predicted"/>
<protein>
    <submittedName>
        <fullName evidence="2">Uncharacterized protein</fullName>
    </submittedName>
</protein>
<organism evidence="2 3">
    <name type="scientific">Brenthis ino</name>
    <name type="common">lesser marbled fritillary</name>
    <dbReference type="NCBI Taxonomy" id="405034"/>
    <lineage>
        <taxon>Eukaryota</taxon>
        <taxon>Metazoa</taxon>
        <taxon>Ecdysozoa</taxon>
        <taxon>Arthropoda</taxon>
        <taxon>Hexapoda</taxon>
        <taxon>Insecta</taxon>
        <taxon>Pterygota</taxon>
        <taxon>Neoptera</taxon>
        <taxon>Endopterygota</taxon>
        <taxon>Lepidoptera</taxon>
        <taxon>Glossata</taxon>
        <taxon>Ditrysia</taxon>
        <taxon>Papilionoidea</taxon>
        <taxon>Nymphalidae</taxon>
        <taxon>Heliconiinae</taxon>
        <taxon>Argynnini</taxon>
        <taxon>Brenthis</taxon>
    </lineage>
</organism>
<evidence type="ECO:0000256" key="1">
    <source>
        <dbReference type="SAM" id="SignalP"/>
    </source>
</evidence>
<sequence>MWYFILFLFGLPAYIDGNVIDEMKERIQLCCDHGTEFAYNGTAEDCSSVKVPPDLLSFAQVCRYASEQCCQEYNM</sequence>
<dbReference type="EMBL" id="OV170229">
    <property type="protein sequence ID" value="CAH0731676.1"/>
    <property type="molecule type" value="Genomic_DNA"/>
</dbReference>
<reference evidence="2" key="1">
    <citation type="submission" date="2021-12" db="EMBL/GenBank/DDBJ databases">
        <authorList>
            <person name="Martin H S."/>
        </authorList>
    </citation>
    <scope>NUCLEOTIDE SEQUENCE</scope>
</reference>
<dbReference type="AlphaFoldDB" id="A0A8J9V3T4"/>
<gene>
    <name evidence="2" type="ORF">BINO364_LOCUS16477</name>
</gene>
<accession>A0A8J9V3T4</accession>
<dbReference type="Proteomes" id="UP000838878">
    <property type="component" value="Chromosome 9"/>
</dbReference>
<name>A0A8J9V3T4_9NEOP</name>
<feature type="non-terminal residue" evidence="2">
    <location>
        <position position="75"/>
    </location>
</feature>
<evidence type="ECO:0000313" key="3">
    <source>
        <dbReference type="Proteomes" id="UP000838878"/>
    </source>
</evidence>